<comment type="caution">
    <text evidence="4">The sequence shown here is derived from an EMBL/GenBank/DDBJ whole genome shotgun (WGS) entry which is preliminary data.</text>
</comment>
<feature type="region of interest" description="Disordered" evidence="1">
    <location>
        <begin position="684"/>
        <end position="716"/>
    </location>
</feature>
<gene>
    <name evidence="4" type="ORF">WA026_017772</name>
</gene>
<dbReference type="InterPro" id="IPR031936">
    <property type="entry name" value="DUF4771"/>
</dbReference>
<evidence type="ECO:0000259" key="2">
    <source>
        <dbReference type="Pfam" id="PF15994"/>
    </source>
</evidence>
<dbReference type="InterPro" id="IPR031935">
    <property type="entry name" value="DUF4770"/>
</dbReference>
<dbReference type="Pfam" id="PF15995">
    <property type="entry name" value="DUF4771"/>
    <property type="match status" value="1"/>
</dbReference>
<organism evidence="4 5">
    <name type="scientific">Henosepilachna vigintioctopunctata</name>
    <dbReference type="NCBI Taxonomy" id="420089"/>
    <lineage>
        <taxon>Eukaryota</taxon>
        <taxon>Metazoa</taxon>
        <taxon>Ecdysozoa</taxon>
        <taxon>Arthropoda</taxon>
        <taxon>Hexapoda</taxon>
        <taxon>Insecta</taxon>
        <taxon>Pterygota</taxon>
        <taxon>Neoptera</taxon>
        <taxon>Endopterygota</taxon>
        <taxon>Coleoptera</taxon>
        <taxon>Polyphaga</taxon>
        <taxon>Cucujiformia</taxon>
        <taxon>Coccinelloidea</taxon>
        <taxon>Coccinellidae</taxon>
        <taxon>Epilachninae</taxon>
        <taxon>Epilachnini</taxon>
        <taxon>Henosepilachna</taxon>
    </lineage>
</organism>
<accession>A0AAW1U9V0</accession>
<dbReference type="PANTHER" id="PTHR41967">
    <property type="entry name" value="FI19406P1-RELATED"/>
    <property type="match status" value="1"/>
</dbReference>
<evidence type="ECO:0000256" key="1">
    <source>
        <dbReference type="SAM" id="MobiDB-lite"/>
    </source>
</evidence>
<feature type="domain" description="DUF4770" evidence="2">
    <location>
        <begin position="139"/>
        <end position="219"/>
    </location>
</feature>
<proteinExistence type="predicted"/>
<evidence type="ECO:0000313" key="5">
    <source>
        <dbReference type="Proteomes" id="UP001431783"/>
    </source>
</evidence>
<name>A0AAW1U9V0_9CUCU</name>
<dbReference type="EMBL" id="JARQZJ010000041">
    <property type="protein sequence ID" value="KAK9877374.1"/>
    <property type="molecule type" value="Genomic_DNA"/>
</dbReference>
<protein>
    <submittedName>
        <fullName evidence="4">Uncharacterized protein</fullName>
    </submittedName>
</protein>
<evidence type="ECO:0000313" key="4">
    <source>
        <dbReference type="EMBL" id="KAK9877374.1"/>
    </source>
</evidence>
<reference evidence="4 5" key="1">
    <citation type="submission" date="2023-03" db="EMBL/GenBank/DDBJ databases">
        <title>Genome insight into feeding habits of ladybird beetles.</title>
        <authorList>
            <person name="Li H.-S."/>
            <person name="Huang Y.-H."/>
            <person name="Pang H."/>
        </authorList>
    </citation>
    <scope>NUCLEOTIDE SEQUENCE [LARGE SCALE GENOMIC DNA]</scope>
    <source>
        <strain evidence="4">SYSU_2023b</strain>
        <tissue evidence="4">Whole body</tissue>
    </source>
</reference>
<feature type="region of interest" description="Disordered" evidence="1">
    <location>
        <begin position="207"/>
        <end position="228"/>
    </location>
</feature>
<feature type="compositionally biased region" description="Basic and acidic residues" evidence="1">
    <location>
        <begin position="702"/>
        <end position="712"/>
    </location>
</feature>
<evidence type="ECO:0000259" key="3">
    <source>
        <dbReference type="Pfam" id="PF15995"/>
    </source>
</evidence>
<sequence length="1408" mass="162972">MGVEENNPYGIHVGMEISVGAMPPQTSKIKKLKNEDLHLGSSECFHGIPPQGRFMDEIYFDQWKMKQIKYKTRLSHIKRKRVERTKGEFDHEHNYLLSLCGPEWYQELSPNQKETVDQLCNAISKDLSSHLTNSTQSSLSLLGMRPLPNDKQLWKALIKSYGCPIEFLLTLYDLMKPQRNHYSMNDRLLLSGVAHLSLRHTLKEMHVRFPSPPRSEPKSVPAKPKPPKKKYPHVYLIPFTFKWPIRNRDVYKNPVVQKPDCPYFSYVCELIKERVISIDDCVVPVREDENIKIPCELFDDHLKAEELYNSVFKRKDQCKYLIMRPRNYESCTPKRYPGILPQYMLKKKYPLALKLFFDIKIYDEIDSKTEKTRKVVRTICEVKKIPVGRPGQILAQTLIAKFIYIKNIGKYIVDNTDPTIVEDQSQQFFDHPCSVCGGPDRKLPASEMKPLKVKKYIKQIKKPKEKRVYRDWSPSESLDTTKVKKEVVHLNEETMKLKLENKTYFDAWRNFFINIDRLEKLRLETKECVCPDRTRDKSKTDPENDCTCAIWNIPSPPPPAVPSKISCECKPQIEEPPEDDKCDCKQKAREKAAEACGHCGVVKMKPNNNTDEHSACDCVKKQSGNCVEQNADYNQEFTVGYVFASNQPPNGETSKPKKKVLRESIGKCTTCKKHLKTDAYLKSKQKDNKNASDISQNCGNEMNEKERNRKESCGLNDEAQATEKQCDEVRENLMIRENYLKLDHCRRETQKLLKLLKCDCSKCKDLRKKYRSKYIQAGNRDACGGMIPVIGGTFGSNNECDCLEKFEERVKGVDDYQKRMKAKLHLKSEEYKYIISGVTQTIRGPIYNISGIIPNKPKPPPCICDTTEEEEAESKRRDMLLEKIEDGYKYIISGVKQDARVNEYIFGGRIKECQCSEVFAQFMEEHNECLVNYENYLKYMKKEITEYTKEMNEKYSQLPLSAQKLLDEEVRRLKGPPGLPVPGGKSEFVVSGVKTNDFKKSFVLGGVLLREKKSEECVIAVQSYTSSTDEKGISKCQRTYLCNYMTFGKNCGNPFRTTANDLENKDSSEELICQCISYETVQGGSTLEEDETEKIDEEFGPCGCETPCGAPLKQLDECSCNGDELEEDHFSCDCLFLSNDESENEPIEGCTCAEKEKDSETPSNPCMCGVKNCGCQIDTVCVKECFYGPMEAWWSDTDIGKKSKKDMKKRKIRTSLTRVGGSSERYVILEEIPKNKKDQEDILKKLLHGLANDGYPLANLPDCHKIPYFWLWLQFRMKKQWGYEDGVKNFKRSQRLWNHISVCRRTIPLPKLPAHCKTQKYTWKDAEFVAKMIGDIKQKYYNRLRKSQVDFAREFYITLSPYQFPRPPYLNHYFYAYQPSKLENAITEFMWQPEECKDPRHRKSCFCK</sequence>
<dbReference type="Proteomes" id="UP001431783">
    <property type="component" value="Unassembled WGS sequence"/>
</dbReference>
<keyword evidence="5" id="KW-1185">Reference proteome</keyword>
<feature type="domain" description="DUF4771" evidence="3">
    <location>
        <begin position="1233"/>
        <end position="1382"/>
    </location>
</feature>
<dbReference type="PANTHER" id="PTHR41967:SF6">
    <property type="entry name" value="FI19406P1-RELATED"/>
    <property type="match status" value="1"/>
</dbReference>
<dbReference type="Pfam" id="PF15994">
    <property type="entry name" value="DUF4770"/>
    <property type="match status" value="1"/>
</dbReference>